<dbReference type="RefSeq" id="WP_268062687.1">
    <property type="nucleotide sequence ID" value="NZ_JAPQFJ010000023.1"/>
</dbReference>
<reference evidence="1" key="1">
    <citation type="submission" date="2022-12" db="EMBL/GenBank/DDBJ databases">
        <title>Clostridium sp. nov., isolated from industrial wastewater.</title>
        <authorList>
            <person name="Jiayan W."/>
        </authorList>
    </citation>
    <scope>NUCLEOTIDE SEQUENCE</scope>
    <source>
        <strain evidence="1">ZC22-4</strain>
    </source>
</reference>
<keyword evidence="2" id="KW-1185">Reference proteome</keyword>
<accession>A0ABT4DD59</accession>
<sequence>MNIIIEDEHYYNNTYDIDNGILFIDRVYMVDEYKFNEDTYKKLENIYKSLPGYIENPTSVYCWYGDEGKGDKFYLLVSFEPSGLQFIGKLHLDCFIKWEEKFNVLIADFPFKYH</sequence>
<gene>
    <name evidence="1" type="ORF">OW729_16670</name>
</gene>
<dbReference type="Proteomes" id="UP001144612">
    <property type="component" value="Unassembled WGS sequence"/>
</dbReference>
<evidence type="ECO:0008006" key="3">
    <source>
        <dbReference type="Google" id="ProtNLM"/>
    </source>
</evidence>
<comment type="caution">
    <text evidence="1">The sequence shown here is derived from an EMBL/GenBank/DDBJ whole genome shotgun (WGS) entry which is preliminary data.</text>
</comment>
<name>A0ABT4DD59_9CLOT</name>
<proteinExistence type="predicted"/>
<dbReference type="EMBL" id="JAPQFJ010000023">
    <property type="protein sequence ID" value="MCY6960253.1"/>
    <property type="molecule type" value="Genomic_DNA"/>
</dbReference>
<evidence type="ECO:0000313" key="2">
    <source>
        <dbReference type="Proteomes" id="UP001144612"/>
    </source>
</evidence>
<organism evidence="1 2">
    <name type="scientific">Clostridium brassicae</name>
    <dbReference type="NCBI Taxonomy" id="2999072"/>
    <lineage>
        <taxon>Bacteria</taxon>
        <taxon>Bacillati</taxon>
        <taxon>Bacillota</taxon>
        <taxon>Clostridia</taxon>
        <taxon>Eubacteriales</taxon>
        <taxon>Clostridiaceae</taxon>
        <taxon>Clostridium</taxon>
    </lineage>
</organism>
<evidence type="ECO:0000313" key="1">
    <source>
        <dbReference type="EMBL" id="MCY6960253.1"/>
    </source>
</evidence>
<protein>
    <recommendedName>
        <fullName evidence="3">SMI1/KNR4 family protein</fullName>
    </recommendedName>
</protein>